<keyword evidence="3" id="KW-1185">Reference proteome</keyword>
<evidence type="ECO:0000256" key="1">
    <source>
        <dbReference type="SAM" id="SignalP"/>
    </source>
</evidence>
<accession>A0AAJ0FER8</accession>
<feature type="chain" id="PRO_5042570376" evidence="1">
    <location>
        <begin position="18"/>
        <end position="143"/>
    </location>
</feature>
<proteinExistence type="predicted"/>
<dbReference type="EMBL" id="MU839828">
    <property type="protein sequence ID" value="KAK1759059.1"/>
    <property type="molecule type" value="Genomic_DNA"/>
</dbReference>
<comment type="caution">
    <text evidence="2">The sequence shown here is derived from an EMBL/GenBank/DDBJ whole genome shotgun (WGS) entry which is preliminary data.</text>
</comment>
<dbReference type="Proteomes" id="UP001239445">
    <property type="component" value="Unassembled WGS sequence"/>
</dbReference>
<evidence type="ECO:0000313" key="2">
    <source>
        <dbReference type="EMBL" id="KAK1759059.1"/>
    </source>
</evidence>
<keyword evidence="1" id="KW-0732">Signal</keyword>
<evidence type="ECO:0000313" key="3">
    <source>
        <dbReference type="Proteomes" id="UP001239445"/>
    </source>
</evidence>
<feature type="signal peptide" evidence="1">
    <location>
        <begin position="1"/>
        <end position="17"/>
    </location>
</feature>
<gene>
    <name evidence="2" type="ORF">QBC47DRAFT_356954</name>
</gene>
<protein>
    <submittedName>
        <fullName evidence="2">Uncharacterized protein</fullName>
    </submittedName>
</protein>
<dbReference type="AlphaFoldDB" id="A0AAJ0FER8"/>
<sequence>MYLIIFFILLLPRHVSAEPELFQCLSIGDSRSPLKRQPGKNAVQTGKENLNLAQCATLQNVPELQSAVAPPTSQPPATKSLSVTVTVTVNNIVTITSSPVPANSSWSHHNMTTSTSSFIVTADAGRTVSLFPVLIVVFLVASL</sequence>
<name>A0AAJ0FER8_9PEZI</name>
<organism evidence="2 3">
    <name type="scientific">Echria macrotheca</name>
    <dbReference type="NCBI Taxonomy" id="438768"/>
    <lineage>
        <taxon>Eukaryota</taxon>
        <taxon>Fungi</taxon>
        <taxon>Dikarya</taxon>
        <taxon>Ascomycota</taxon>
        <taxon>Pezizomycotina</taxon>
        <taxon>Sordariomycetes</taxon>
        <taxon>Sordariomycetidae</taxon>
        <taxon>Sordariales</taxon>
        <taxon>Schizotheciaceae</taxon>
        <taxon>Echria</taxon>
    </lineage>
</organism>
<reference evidence="2" key="1">
    <citation type="submission" date="2023-06" db="EMBL/GenBank/DDBJ databases">
        <title>Genome-scale phylogeny and comparative genomics of the fungal order Sordariales.</title>
        <authorList>
            <consortium name="Lawrence Berkeley National Laboratory"/>
            <person name="Hensen N."/>
            <person name="Bonometti L."/>
            <person name="Westerberg I."/>
            <person name="Brannstrom I.O."/>
            <person name="Guillou S."/>
            <person name="Cros-Aarteil S."/>
            <person name="Calhoun S."/>
            <person name="Haridas S."/>
            <person name="Kuo A."/>
            <person name="Mondo S."/>
            <person name="Pangilinan J."/>
            <person name="Riley R."/>
            <person name="Labutti K."/>
            <person name="Andreopoulos B."/>
            <person name="Lipzen A."/>
            <person name="Chen C."/>
            <person name="Yanf M."/>
            <person name="Daum C."/>
            <person name="Ng V."/>
            <person name="Clum A."/>
            <person name="Steindorff A."/>
            <person name="Ohm R."/>
            <person name="Martin F."/>
            <person name="Silar P."/>
            <person name="Natvig D."/>
            <person name="Lalanne C."/>
            <person name="Gautier V."/>
            <person name="Ament-Velasquez S.L."/>
            <person name="Kruys A."/>
            <person name="Hutchinson M.I."/>
            <person name="Powell A.J."/>
            <person name="Barry K."/>
            <person name="Miller A.N."/>
            <person name="Grigoriev I.V."/>
            <person name="Debuchy R."/>
            <person name="Gladieux P."/>
            <person name="Thoren M.H."/>
            <person name="Johannesson H."/>
        </authorList>
    </citation>
    <scope>NUCLEOTIDE SEQUENCE</scope>
    <source>
        <strain evidence="2">PSN4</strain>
    </source>
</reference>